<proteinExistence type="predicted"/>
<gene>
    <name evidence="1" type="ORF">VFH_I118560</name>
</gene>
<evidence type="ECO:0000313" key="2">
    <source>
        <dbReference type="Proteomes" id="UP001157006"/>
    </source>
</evidence>
<dbReference type="Proteomes" id="UP001157006">
    <property type="component" value="Chromosome 1S"/>
</dbReference>
<reference evidence="1 2" key="1">
    <citation type="submission" date="2023-01" db="EMBL/GenBank/DDBJ databases">
        <authorList>
            <person name="Kreplak J."/>
        </authorList>
    </citation>
    <scope>NUCLEOTIDE SEQUENCE [LARGE SCALE GENOMIC DNA]</scope>
</reference>
<dbReference type="AlphaFoldDB" id="A0AAV0ZDM0"/>
<dbReference type="EMBL" id="OX451735">
    <property type="protein sequence ID" value="CAI8593987.1"/>
    <property type="molecule type" value="Genomic_DNA"/>
</dbReference>
<keyword evidence="2" id="KW-1185">Reference proteome</keyword>
<name>A0AAV0ZDM0_VICFA</name>
<evidence type="ECO:0000313" key="1">
    <source>
        <dbReference type="EMBL" id="CAI8593987.1"/>
    </source>
</evidence>
<organism evidence="1 2">
    <name type="scientific">Vicia faba</name>
    <name type="common">Broad bean</name>
    <name type="synonym">Faba vulgaris</name>
    <dbReference type="NCBI Taxonomy" id="3906"/>
    <lineage>
        <taxon>Eukaryota</taxon>
        <taxon>Viridiplantae</taxon>
        <taxon>Streptophyta</taxon>
        <taxon>Embryophyta</taxon>
        <taxon>Tracheophyta</taxon>
        <taxon>Spermatophyta</taxon>
        <taxon>Magnoliopsida</taxon>
        <taxon>eudicotyledons</taxon>
        <taxon>Gunneridae</taxon>
        <taxon>Pentapetalae</taxon>
        <taxon>rosids</taxon>
        <taxon>fabids</taxon>
        <taxon>Fabales</taxon>
        <taxon>Fabaceae</taxon>
        <taxon>Papilionoideae</taxon>
        <taxon>50 kb inversion clade</taxon>
        <taxon>NPAAA clade</taxon>
        <taxon>Hologalegina</taxon>
        <taxon>IRL clade</taxon>
        <taxon>Fabeae</taxon>
        <taxon>Vicia</taxon>
    </lineage>
</organism>
<protein>
    <submittedName>
        <fullName evidence="1">Uncharacterized protein</fullName>
    </submittedName>
</protein>
<sequence length="88" mass="9410">MSYTNDQISNLGCSSANDDLSSFVHVETLNDSNITSSMHIHLDLGPKVISDSSESNDASNKSISGEDFFDESSSLFFGERGGKSIGDI</sequence>
<accession>A0AAV0ZDM0</accession>